<evidence type="ECO:0000313" key="2">
    <source>
        <dbReference type="EMBL" id="KAH8105993.1"/>
    </source>
</evidence>
<evidence type="ECO:0000256" key="1">
    <source>
        <dbReference type="SAM" id="MobiDB-lite"/>
    </source>
</evidence>
<proteinExistence type="predicted"/>
<feature type="region of interest" description="Disordered" evidence="1">
    <location>
        <begin position="146"/>
        <end position="177"/>
    </location>
</feature>
<sequence length="204" mass="23714">MDSNQQRALLSYLGLPEDYAPSPSAEPIQFLQRHLCIIPPHLITQFSSNTTPKQRTVIPAIRNRRSQYVSLNPAELSLTAAKRTWPTLWEGREFRGEEEAAEEEEWVKKEFLQGKEQHVGKLGTLLGGYVEERELQRMREIRRKEAEYRESLPEEDEDTEEDEMDAATNDKDSPEEMQSSFLRLVKERFIYGLLEVCVPIALEF</sequence>
<comment type="caution">
    <text evidence="2">The sequence shown here is derived from an EMBL/GenBank/DDBJ whole genome shotgun (WGS) entry which is preliminary data.</text>
</comment>
<gene>
    <name evidence="2" type="ORF">BXZ70DRAFT_408531</name>
</gene>
<dbReference type="EMBL" id="JAEVFJ010000003">
    <property type="protein sequence ID" value="KAH8105993.1"/>
    <property type="molecule type" value="Genomic_DNA"/>
</dbReference>
<evidence type="ECO:0008006" key="4">
    <source>
        <dbReference type="Google" id="ProtNLM"/>
    </source>
</evidence>
<organism evidence="2 3">
    <name type="scientific">Cristinia sonorae</name>
    <dbReference type="NCBI Taxonomy" id="1940300"/>
    <lineage>
        <taxon>Eukaryota</taxon>
        <taxon>Fungi</taxon>
        <taxon>Dikarya</taxon>
        <taxon>Basidiomycota</taxon>
        <taxon>Agaricomycotina</taxon>
        <taxon>Agaricomycetes</taxon>
        <taxon>Agaricomycetidae</taxon>
        <taxon>Agaricales</taxon>
        <taxon>Pleurotineae</taxon>
        <taxon>Stephanosporaceae</taxon>
        <taxon>Cristinia</taxon>
    </lineage>
</organism>
<keyword evidence="3" id="KW-1185">Reference proteome</keyword>
<evidence type="ECO:0000313" key="3">
    <source>
        <dbReference type="Proteomes" id="UP000813824"/>
    </source>
</evidence>
<reference evidence="2" key="1">
    <citation type="journal article" date="2021" name="New Phytol.">
        <title>Evolutionary innovations through gain and loss of genes in the ectomycorrhizal Boletales.</title>
        <authorList>
            <person name="Wu G."/>
            <person name="Miyauchi S."/>
            <person name="Morin E."/>
            <person name="Kuo A."/>
            <person name="Drula E."/>
            <person name="Varga T."/>
            <person name="Kohler A."/>
            <person name="Feng B."/>
            <person name="Cao Y."/>
            <person name="Lipzen A."/>
            <person name="Daum C."/>
            <person name="Hundley H."/>
            <person name="Pangilinan J."/>
            <person name="Johnson J."/>
            <person name="Barry K."/>
            <person name="LaButti K."/>
            <person name="Ng V."/>
            <person name="Ahrendt S."/>
            <person name="Min B."/>
            <person name="Choi I.G."/>
            <person name="Park H."/>
            <person name="Plett J.M."/>
            <person name="Magnuson J."/>
            <person name="Spatafora J.W."/>
            <person name="Nagy L.G."/>
            <person name="Henrissat B."/>
            <person name="Grigoriev I.V."/>
            <person name="Yang Z.L."/>
            <person name="Xu J."/>
            <person name="Martin F.M."/>
        </authorList>
    </citation>
    <scope>NUCLEOTIDE SEQUENCE</scope>
    <source>
        <strain evidence="2">KKN 215</strain>
    </source>
</reference>
<accession>A0A8K0UWB4</accession>
<dbReference type="Proteomes" id="UP000813824">
    <property type="component" value="Unassembled WGS sequence"/>
</dbReference>
<dbReference type="AlphaFoldDB" id="A0A8K0UWB4"/>
<feature type="compositionally biased region" description="Acidic residues" evidence="1">
    <location>
        <begin position="153"/>
        <end position="165"/>
    </location>
</feature>
<name>A0A8K0UWB4_9AGAR</name>
<protein>
    <recommendedName>
        <fullName evidence="4">CCD97-like C-terminal domain-containing protein</fullName>
    </recommendedName>
</protein>
<dbReference type="OrthoDB" id="3345311at2759"/>